<proteinExistence type="predicted"/>
<organism evidence="1 2">
    <name type="scientific">Pantoea piersonii</name>
    <dbReference type="NCBI Taxonomy" id="2364647"/>
    <lineage>
        <taxon>Bacteria</taxon>
        <taxon>Pseudomonadati</taxon>
        <taxon>Pseudomonadota</taxon>
        <taxon>Gammaproteobacteria</taxon>
        <taxon>Enterobacterales</taxon>
        <taxon>Erwiniaceae</taxon>
        <taxon>Pantoea</taxon>
    </lineage>
</organism>
<sequence length="423" mass="48283">MNIHCKQCGVEFQPQRSTAVYCSSNCRKAASRKQPTKSSKTPTKQSDTSLEDLESAFFRSGVSDWLVKQCKRSKTVEIIPATKAEMLSLFHLVRWKQSRLPYAENGFNYDICHIYPGKKVRGRIGTLHPNNLFVAPASSNRAAQAAIPVQGHGVSIAAGYLKMPYRIDSHTSDSSIRDKIRTYLTEQGIWEEFLRASGVERGKKEITYKSLKAKIPNLENLPFFRLLEIASQLHNKEVIVQIREHFGEPYTENEEYDMNHLEEEITRYNKATGKRLESSDHWEALPVYPEKKVAEVYLRELIRFAQLYPSGSQQQRYAQSLVTEGYALCRGGYNYFLAYPPYHTQLSTMDADQENLLSSLADAANPHKQNSIVPKAFVQANKKLPAGTAESIWQDLFIRVVQWQSDSFTFLQYGIVPSDFRFA</sequence>
<dbReference type="EMBL" id="CP104758">
    <property type="protein sequence ID" value="WBG92073.1"/>
    <property type="molecule type" value="Genomic_DNA"/>
</dbReference>
<name>A0AAJ5QKV6_9GAMM</name>
<keyword evidence="2" id="KW-1185">Reference proteome</keyword>
<dbReference type="RefSeq" id="WP_269950060.1">
    <property type="nucleotide sequence ID" value="NZ_CP104758.1"/>
</dbReference>
<dbReference type="AlphaFoldDB" id="A0AAJ5QKV6"/>
<protein>
    <submittedName>
        <fullName evidence="1">Uncharacterized protein</fullName>
    </submittedName>
</protein>
<dbReference type="Proteomes" id="UP001211544">
    <property type="component" value="Chromosome"/>
</dbReference>
<evidence type="ECO:0000313" key="1">
    <source>
        <dbReference type="EMBL" id="WBG92073.1"/>
    </source>
</evidence>
<accession>A0AAJ5QKV6</accession>
<gene>
    <name evidence="1" type="ORF">N5580_05915</name>
</gene>
<dbReference type="KEGG" id="kpie:N5580_05915"/>
<reference evidence="1 2" key="1">
    <citation type="journal article" date="2022" name="J Glob Antimicrob Resist">
        <title>First complete genome of a multidrug resistant strain of the novel human pathogen Kalamiella piersonii (GABEKP28) identified in human saliva.</title>
        <authorList>
            <person name="McDonagh F."/>
            <person name="Singh N.K."/>
            <person name="Venkateswaran K."/>
            <person name="Lonappan A.M."/>
            <person name="Hallahan B."/>
            <person name="Tuohy A."/>
            <person name="Burke L."/>
            <person name="Kovarova A."/>
            <person name="Miliotis G."/>
        </authorList>
    </citation>
    <scope>NUCLEOTIDE SEQUENCE [LARGE SCALE GENOMIC DNA]</scope>
    <source>
        <strain evidence="1 2">GABEKP28</strain>
    </source>
</reference>
<evidence type="ECO:0000313" key="2">
    <source>
        <dbReference type="Proteomes" id="UP001211544"/>
    </source>
</evidence>